<dbReference type="SUPFAM" id="SSF74650">
    <property type="entry name" value="Galactose mutarotase-like"/>
    <property type="match status" value="1"/>
</dbReference>
<dbReference type="RefSeq" id="WP_136007055.1">
    <property type="nucleotide sequence ID" value="NZ_SRYW01000024.1"/>
</dbReference>
<dbReference type="GO" id="GO:0016853">
    <property type="term" value="F:isomerase activity"/>
    <property type="evidence" value="ECO:0007669"/>
    <property type="project" value="InterPro"/>
</dbReference>
<dbReference type="InterPro" id="IPR011013">
    <property type="entry name" value="Gal_mutarotase_sf_dom"/>
</dbReference>
<dbReference type="GO" id="GO:0005975">
    <property type="term" value="P:carbohydrate metabolic process"/>
    <property type="evidence" value="ECO:0007669"/>
    <property type="project" value="InterPro"/>
</dbReference>
<proteinExistence type="predicted"/>
<dbReference type="OrthoDB" id="9808779at2"/>
<dbReference type="Pfam" id="PF01263">
    <property type="entry name" value="Aldose_epim"/>
    <property type="match status" value="1"/>
</dbReference>
<dbReference type="GO" id="GO:0030246">
    <property type="term" value="F:carbohydrate binding"/>
    <property type="evidence" value="ECO:0007669"/>
    <property type="project" value="InterPro"/>
</dbReference>
<dbReference type="AlphaFoldDB" id="A0A4S2CTB6"/>
<protein>
    <submittedName>
        <fullName evidence="1">Aldose epimerase</fullName>
    </submittedName>
</protein>
<dbReference type="Proteomes" id="UP000306631">
    <property type="component" value="Unassembled WGS sequence"/>
</dbReference>
<accession>A0A4S2CTB6</accession>
<evidence type="ECO:0000313" key="2">
    <source>
        <dbReference type="Proteomes" id="UP000306631"/>
    </source>
</evidence>
<comment type="caution">
    <text evidence="1">The sequence shown here is derived from an EMBL/GenBank/DDBJ whole genome shotgun (WGS) entry which is preliminary data.</text>
</comment>
<evidence type="ECO:0000313" key="1">
    <source>
        <dbReference type="EMBL" id="TGY31736.1"/>
    </source>
</evidence>
<name>A0A4S2CTB6_STEMA</name>
<organism evidence="1 2">
    <name type="scientific">Stenotrophomonas maltophilia</name>
    <name type="common">Pseudomonas maltophilia</name>
    <name type="synonym">Xanthomonas maltophilia</name>
    <dbReference type="NCBI Taxonomy" id="40324"/>
    <lineage>
        <taxon>Bacteria</taxon>
        <taxon>Pseudomonadati</taxon>
        <taxon>Pseudomonadota</taxon>
        <taxon>Gammaproteobacteria</taxon>
        <taxon>Lysobacterales</taxon>
        <taxon>Lysobacteraceae</taxon>
        <taxon>Stenotrophomonas</taxon>
        <taxon>Stenotrophomonas maltophilia group</taxon>
    </lineage>
</organism>
<dbReference type="InterPro" id="IPR008183">
    <property type="entry name" value="Aldose_1/G6P_1-epimerase"/>
</dbReference>
<gene>
    <name evidence="1" type="ORF">E5352_18470</name>
</gene>
<dbReference type="Gene3D" id="2.70.98.10">
    <property type="match status" value="1"/>
</dbReference>
<dbReference type="EMBL" id="SRYW01000024">
    <property type="protein sequence ID" value="TGY31736.1"/>
    <property type="molecule type" value="Genomic_DNA"/>
</dbReference>
<dbReference type="InterPro" id="IPR014718">
    <property type="entry name" value="GH-type_carb-bd"/>
</dbReference>
<reference evidence="1 2" key="1">
    <citation type="submission" date="2019-04" db="EMBL/GenBank/DDBJ databases">
        <title>Microbes associate with the intestines of laboratory mice.</title>
        <authorList>
            <person name="Navarre W."/>
            <person name="Wong E."/>
            <person name="Huang K."/>
            <person name="Tropini C."/>
            <person name="Ng K."/>
            <person name="Yu B."/>
        </authorList>
    </citation>
    <scope>NUCLEOTIDE SEQUENCE [LARGE SCALE GENOMIC DNA]</scope>
    <source>
        <strain evidence="1 2">NM62_B4-13</strain>
    </source>
</reference>
<sequence length="284" mass="31172">MAPDTPSPKDDARAPLPAGRLHGLRSGLLEVVLAPDAGGRIAQLRYDGVAWLVGEQAGGAGTPAIAWGCYPMVPWAGRIRHGSFTFDGRRRSLPANFDAHAIHGVGFTRPWHIDSLDADTARLSLALPEDDYWPFGGRATQTLHLQPDRLHLHLSVEAGHQAMPAVIGWHPWFRKPDRLQFAPGTMYPRDHEGIATLPCVSPAPGPWDDCFINQADVLLASAGQQLRIRADADHWVIYDGAPHATCVEPQTGPPDGFTLAPNRLEPGQRLEMEVELKWENRCVR</sequence>